<dbReference type="EMBL" id="IACK01153940">
    <property type="protein sequence ID" value="LAA93632.1"/>
    <property type="molecule type" value="Transcribed_RNA"/>
</dbReference>
<accession>A0A2D4JAV5</accession>
<reference evidence="1" key="2">
    <citation type="submission" date="2017-11" db="EMBL/GenBank/DDBJ databases">
        <title>Coralsnake Venomics: Analyses of Venom Gland Transcriptomes and Proteomes of Six Brazilian Taxa.</title>
        <authorList>
            <person name="Aird S.D."/>
            <person name="Jorge da Silva N."/>
            <person name="Qiu L."/>
            <person name="Villar-Briones A."/>
            <person name="Aparecida-Saddi V."/>
            <person name="Campos-Telles M.P."/>
            <person name="Grau M."/>
            <person name="Mikheyev A.S."/>
        </authorList>
    </citation>
    <scope>NUCLEOTIDE SEQUENCE</scope>
    <source>
        <tissue evidence="1">Venom_gland</tissue>
    </source>
</reference>
<dbReference type="AlphaFoldDB" id="A0A2D4JAV5"/>
<name>A0A2D4JAV5_MICLE</name>
<protein>
    <submittedName>
        <fullName evidence="1">Uncharacterized protein</fullName>
    </submittedName>
</protein>
<organism evidence="1">
    <name type="scientific">Micrurus lemniscatus lemniscatus</name>
    <dbReference type="NCBI Taxonomy" id="129467"/>
    <lineage>
        <taxon>Eukaryota</taxon>
        <taxon>Metazoa</taxon>
        <taxon>Chordata</taxon>
        <taxon>Craniata</taxon>
        <taxon>Vertebrata</taxon>
        <taxon>Euteleostomi</taxon>
        <taxon>Lepidosauria</taxon>
        <taxon>Squamata</taxon>
        <taxon>Bifurcata</taxon>
        <taxon>Unidentata</taxon>
        <taxon>Episquamata</taxon>
        <taxon>Toxicofera</taxon>
        <taxon>Serpentes</taxon>
        <taxon>Colubroidea</taxon>
        <taxon>Elapidae</taxon>
        <taxon>Elapinae</taxon>
        <taxon>Micrurus</taxon>
    </lineage>
</organism>
<proteinExistence type="predicted"/>
<sequence>MSPLNHSFNKIFTSSHPVNTPQVKASQNAPPWGRLLTCGTLKQGLTFRHISLEPPQKKIIHFYEFTLIPSPFHKNIEIHIDPLVFLSHFPKVASSPNCTFTHPRIFSITLRMSPGLQDVKETLEGACSIPPQKPSQKVALSY</sequence>
<reference evidence="1" key="1">
    <citation type="submission" date="2017-07" db="EMBL/GenBank/DDBJ databases">
        <authorList>
            <person name="Mikheyev A."/>
            <person name="Grau M."/>
        </authorList>
    </citation>
    <scope>NUCLEOTIDE SEQUENCE</scope>
    <source>
        <tissue evidence="1">Venom_gland</tissue>
    </source>
</reference>
<dbReference type="EMBL" id="IACK01153941">
    <property type="protein sequence ID" value="LAA93633.1"/>
    <property type="molecule type" value="Transcribed_RNA"/>
</dbReference>
<evidence type="ECO:0000313" key="1">
    <source>
        <dbReference type="EMBL" id="LAA93632.1"/>
    </source>
</evidence>